<evidence type="ECO:0000313" key="3">
    <source>
        <dbReference type="Proteomes" id="UP000030765"/>
    </source>
</evidence>
<accession>A0A084WDD6</accession>
<reference evidence="1 3" key="1">
    <citation type="journal article" date="2014" name="BMC Genomics">
        <title>Genome sequence of Anopheles sinensis provides insight into genetics basis of mosquito competence for malaria parasites.</title>
        <authorList>
            <person name="Zhou D."/>
            <person name="Zhang D."/>
            <person name="Ding G."/>
            <person name="Shi L."/>
            <person name="Hou Q."/>
            <person name="Ye Y."/>
            <person name="Xu Y."/>
            <person name="Zhou H."/>
            <person name="Xiong C."/>
            <person name="Li S."/>
            <person name="Yu J."/>
            <person name="Hong S."/>
            <person name="Yu X."/>
            <person name="Zou P."/>
            <person name="Chen C."/>
            <person name="Chang X."/>
            <person name="Wang W."/>
            <person name="Lv Y."/>
            <person name="Sun Y."/>
            <person name="Ma L."/>
            <person name="Shen B."/>
            <person name="Zhu C."/>
        </authorList>
    </citation>
    <scope>NUCLEOTIDE SEQUENCE [LARGE SCALE GENOMIC DNA]</scope>
</reference>
<reference evidence="2" key="2">
    <citation type="submission" date="2020-05" db="UniProtKB">
        <authorList>
            <consortium name="EnsemblMetazoa"/>
        </authorList>
    </citation>
    <scope>IDENTIFICATION</scope>
</reference>
<protein>
    <submittedName>
        <fullName evidence="1 2">Uncharacterized protein</fullName>
    </submittedName>
</protein>
<evidence type="ECO:0000313" key="2">
    <source>
        <dbReference type="EnsemblMetazoa" id="ASIC016350-PA"/>
    </source>
</evidence>
<evidence type="ECO:0000313" key="1">
    <source>
        <dbReference type="EMBL" id="KFB48230.1"/>
    </source>
</evidence>
<dbReference type="Proteomes" id="UP000030765">
    <property type="component" value="Unassembled WGS sequence"/>
</dbReference>
<dbReference type="EMBL" id="ATLV01022993">
    <property type="status" value="NOT_ANNOTATED_CDS"/>
    <property type="molecule type" value="Genomic_DNA"/>
</dbReference>
<gene>
    <name evidence="1" type="ORF">ZHAS_00016350</name>
</gene>
<dbReference type="VEuPathDB" id="VectorBase:ASIC016350"/>
<proteinExistence type="predicted"/>
<dbReference type="EnsemblMetazoa" id="ASIC016350-RA">
    <property type="protein sequence ID" value="ASIC016350-PA"/>
    <property type="gene ID" value="ASIC016350"/>
</dbReference>
<sequence length="146" mass="16051">MKDPSIRQTDWFSSGSQYLHCLSWGSFCCWQTASKPSRKEQLAVVVLPVVIPWRSRAQPIPGTVRLGAEFKDVPTQAGIRAPSRADYVRSLSISAGGFNFDPNDRSPGPIGVEQHCTNTSARYEDTCRTSAGSNRGGNKKYIVVCK</sequence>
<dbReference type="EMBL" id="KE525339">
    <property type="protein sequence ID" value="KFB48230.1"/>
    <property type="molecule type" value="Genomic_DNA"/>
</dbReference>
<dbReference type="AlphaFoldDB" id="A0A084WDD6"/>
<name>A0A084WDD6_ANOSI</name>
<keyword evidence="3" id="KW-1185">Reference proteome</keyword>
<organism evidence="1">
    <name type="scientific">Anopheles sinensis</name>
    <name type="common">Mosquito</name>
    <dbReference type="NCBI Taxonomy" id="74873"/>
    <lineage>
        <taxon>Eukaryota</taxon>
        <taxon>Metazoa</taxon>
        <taxon>Ecdysozoa</taxon>
        <taxon>Arthropoda</taxon>
        <taxon>Hexapoda</taxon>
        <taxon>Insecta</taxon>
        <taxon>Pterygota</taxon>
        <taxon>Neoptera</taxon>
        <taxon>Endopterygota</taxon>
        <taxon>Diptera</taxon>
        <taxon>Nematocera</taxon>
        <taxon>Culicoidea</taxon>
        <taxon>Culicidae</taxon>
        <taxon>Anophelinae</taxon>
        <taxon>Anopheles</taxon>
    </lineage>
</organism>